<proteinExistence type="predicted"/>
<dbReference type="OrthoDB" id="418757at2759"/>
<keyword evidence="4" id="KW-1185">Reference proteome</keyword>
<reference evidence="3 4" key="1">
    <citation type="submission" date="2015-08" db="EMBL/GenBank/DDBJ databases">
        <title>Next Generation Sequencing and Analysis of the Genome of Puccinia sorghi L Schw, the Causal Agent of Maize Common Rust.</title>
        <authorList>
            <person name="Rochi L."/>
            <person name="Burguener G."/>
            <person name="Darino M."/>
            <person name="Turjanski A."/>
            <person name="Kreff E."/>
            <person name="Dieguez M.J."/>
            <person name="Sacco F."/>
        </authorList>
    </citation>
    <scope>NUCLEOTIDE SEQUENCE [LARGE SCALE GENOMIC DNA]</scope>
    <source>
        <strain evidence="3 4">RO10H11247</strain>
    </source>
</reference>
<feature type="region of interest" description="Disordered" evidence="1">
    <location>
        <begin position="184"/>
        <end position="219"/>
    </location>
</feature>
<gene>
    <name evidence="3" type="ORF">VP01_748g4</name>
</gene>
<protein>
    <recommendedName>
        <fullName evidence="2">Retrovirus-related Pol polyprotein from transposon TNT 1-94-like beta-barrel domain-containing protein</fullName>
    </recommendedName>
</protein>
<organism evidence="3 4">
    <name type="scientific">Puccinia sorghi</name>
    <dbReference type="NCBI Taxonomy" id="27349"/>
    <lineage>
        <taxon>Eukaryota</taxon>
        <taxon>Fungi</taxon>
        <taxon>Dikarya</taxon>
        <taxon>Basidiomycota</taxon>
        <taxon>Pucciniomycotina</taxon>
        <taxon>Pucciniomycetes</taxon>
        <taxon>Pucciniales</taxon>
        <taxon>Pucciniaceae</taxon>
        <taxon>Puccinia</taxon>
    </lineage>
</organism>
<feature type="domain" description="Retrovirus-related Pol polyprotein from transposon TNT 1-94-like beta-barrel" evidence="2">
    <location>
        <begin position="287"/>
        <end position="364"/>
    </location>
</feature>
<name>A0A0L6UCA9_9BASI</name>
<dbReference type="AlphaFoldDB" id="A0A0L6UCA9"/>
<dbReference type="Pfam" id="PF14223">
    <property type="entry name" value="Retrotran_gag_2"/>
    <property type="match status" value="1"/>
</dbReference>
<comment type="caution">
    <text evidence="3">The sequence shown here is derived from an EMBL/GenBank/DDBJ whole genome shotgun (WGS) entry which is preliminary data.</text>
</comment>
<dbReference type="Pfam" id="PF22936">
    <property type="entry name" value="Pol_BBD"/>
    <property type="match status" value="1"/>
</dbReference>
<dbReference type="Proteomes" id="UP000037035">
    <property type="component" value="Unassembled WGS sequence"/>
</dbReference>
<dbReference type="EMBL" id="LAVV01012927">
    <property type="protein sequence ID" value="KNZ46183.1"/>
    <property type="molecule type" value="Genomic_DNA"/>
</dbReference>
<evidence type="ECO:0000259" key="2">
    <source>
        <dbReference type="Pfam" id="PF22936"/>
    </source>
</evidence>
<evidence type="ECO:0000313" key="3">
    <source>
        <dbReference type="EMBL" id="KNZ46183.1"/>
    </source>
</evidence>
<evidence type="ECO:0000256" key="1">
    <source>
        <dbReference type="SAM" id="MobiDB-lite"/>
    </source>
</evidence>
<sequence length="384" mass="42034">MSDGKNLPTLSSSNFTSWKIKVQGYCMQHGLYKFLSTSSPPADPTKLEEYNDKKIHVVGILYQCMGEINHQNFTTSTNAEDPAAIWKALMDYYESNSFQNKSIVYQEFLALEYKNSVSTFLDELDARLSAMSAVSLVVGIPEKADIKESLLAKLPADFSSTKEILYTKRPLTLKMIRESLDAKRRKGPSTFTPSIKQESALAANTKSGTISRKSYPQCSPGKHNPACTGHTLEECNQAKRKSQAKAKAAAASATTSDSETSSISTTRSGLVCIRRALSAVKSPNICFLDSGASHHMFSDKSKFTEYRARKSIIELADGNNLQSIGEGFVRLLANNGTILKLKALHVPDLAGTLISFGRLFERGCDVTCQSASRSAHPHQSSICC</sequence>
<accession>A0A0L6UCA9</accession>
<dbReference type="VEuPathDB" id="FungiDB:VP01_748g4"/>
<evidence type="ECO:0000313" key="4">
    <source>
        <dbReference type="Proteomes" id="UP000037035"/>
    </source>
</evidence>
<dbReference type="InterPro" id="IPR054722">
    <property type="entry name" value="PolX-like_BBD"/>
</dbReference>
<feature type="compositionally biased region" description="Polar residues" evidence="1">
    <location>
        <begin position="189"/>
        <end position="217"/>
    </location>
</feature>